<dbReference type="SUPFAM" id="SSF102198">
    <property type="entry name" value="Putative cyclase"/>
    <property type="match status" value="1"/>
</dbReference>
<dbReference type="RefSeq" id="WP_398662279.1">
    <property type="nucleotide sequence ID" value="NZ_JBITDC010000030.1"/>
</dbReference>
<keyword evidence="2" id="KW-1185">Reference proteome</keyword>
<dbReference type="Proteomes" id="UP001612415">
    <property type="component" value="Unassembled WGS sequence"/>
</dbReference>
<dbReference type="EMBL" id="JBITDC010000030">
    <property type="protein sequence ID" value="MFI5681534.1"/>
    <property type="molecule type" value="Genomic_DNA"/>
</dbReference>
<gene>
    <name evidence="1" type="ORF">ACIA8P_44225</name>
</gene>
<dbReference type="InterPro" id="IPR007325">
    <property type="entry name" value="KFase/CYL"/>
</dbReference>
<proteinExistence type="predicted"/>
<comment type="caution">
    <text evidence="1">The sequence shown here is derived from an EMBL/GenBank/DDBJ whole genome shotgun (WGS) entry which is preliminary data.</text>
</comment>
<protein>
    <submittedName>
        <fullName evidence="1">Cyclase family protein</fullName>
    </submittedName>
</protein>
<evidence type="ECO:0000313" key="1">
    <source>
        <dbReference type="EMBL" id="MFI5681534.1"/>
    </source>
</evidence>
<dbReference type="InterPro" id="IPR037175">
    <property type="entry name" value="KFase_sf"/>
</dbReference>
<reference evidence="1 2" key="1">
    <citation type="submission" date="2024-10" db="EMBL/GenBank/DDBJ databases">
        <title>The Natural Products Discovery Center: Release of the First 8490 Sequenced Strains for Exploring Actinobacteria Biosynthetic Diversity.</title>
        <authorList>
            <person name="Kalkreuter E."/>
            <person name="Kautsar S.A."/>
            <person name="Yang D."/>
            <person name="Bader C.D."/>
            <person name="Teijaro C.N."/>
            <person name="Fluegel L."/>
            <person name="Davis C.M."/>
            <person name="Simpson J.R."/>
            <person name="Lauterbach L."/>
            <person name="Steele A.D."/>
            <person name="Gui C."/>
            <person name="Meng S."/>
            <person name="Li G."/>
            <person name="Viehrig K."/>
            <person name="Ye F."/>
            <person name="Su P."/>
            <person name="Kiefer A.F."/>
            <person name="Nichols A."/>
            <person name="Cepeda A.J."/>
            <person name="Yan W."/>
            <person name="Fan B."/>
            <person name="Jiang Y."/>
            <person name="Adhikari A."/>
            <person name="Zheng C.-J."/>
            <person name="Schuster L."/>
            <person name="Cowan T.M."/>
            <person name="Smanski M.J."/>
            <person name="Chevrette M.G."/>
            <person name="De Carvalho L.P.S."/>
            <person name="Shen B."/>
        </authorList>
    </citation>
    <scope>NUCLEOTIDE SEQUENCE [LARGE SCALE GENOMIC DNA]</scope>
    <source>
        <strain evidence="1 2">NPDC051599</strain>
    </source>
</reference>
<evidence type="ECO:0000313" key="2">
    <source>
        <dbReference type="Proteomes" id="UP001612415"/>
    </source>
</evidence>
<name>A0ABW7YGH7_STRCE</name>
<sequence>MADAAWAAQNTELRPGDILMIRTGWARYHLRELTPDEQRRGTAPRRAPGLKTDHETVESLWDHHFSVVATDNFSVKAWPASPDSPFVTDTERRGDIARTGHTGLMHRVDSVVSSPSS</sequence>
<dbReference type="Pfam" id="PF04199">
    <property type="entry name" value="Cyclase"/>
    <property type="match status" value="1"/>
</dbReference>
<dbReference type="Gene3D" id="3.50.30.50">
    <property type="entry name" value="Putative cyclase"/>
    <property type="match status" value="1"/>
</dbReference>
<organism evidence="1 2">
    <name type="scientific">Streptomyces cellulosae</name>
    <dbReference type="NCBI Taxonomy" id="1968"/>
    <lineage>
        <taxon>Bacteria</taxon>
        <taxon>Bacillati</taxon>
        <taxon>Actinomycetota</taxon>
        <taxon>Actinomycetes</taxon>
        <taxon>Kitasatosporales</taxon>
        <taxon>Streptomycetaceae</taxon>
        <taxon>Streptomyces</taxon>
    </lineage>
</organism>
<dbReference type="PANTHER" id="PTHR34861">
    <property type="match status" value="1"/>
</dbReference>
<accession>A0ABW7YGH7</accession>